<dbReference type="EMBL" id="PCRK01000064">
    <property type="protein sequence ID" value="PIP19441.1"/>
    <property type="molecule type" value="Genomic_DNA"/>
</dbReference>
<protein>
    <submittedName>
        <fullName evidence="1">Uncharacterized protein</fullName>
    </submittedName>
</protein>
<gene>
    <name evidence="1" type="ORF">COX41_02840</name>
</gene>
<dbReference type="Pfam" id="PF12441">
    <property type="entry name" value="CopG_antitoxin"/>
    <property type="match status" value="1"/>
</dbReference>
<dbReference type="InterPro" id="IPR022148">
    <property type="entry name" value="CopG_antitoxin"/>
</dbReference>
<name>A0A2G9YLQ8_9BACT</name>
<reference evidence="1 2" key="1">
    <citation type="submission" date="2017-09" db="EMBL/GenBank/DDBJ databases">
        <title>Depth-based differentiation of microbial function through sediment-hosted aquifers and enrichment of novel symbionts in the deep terrestrial subsurface.</title>
        <authorList>
            <person name="Probst A.J."/>
            <person name="Ladd B."/>
            <person name="Jarett J.K."/>
            <person name="Geller-Mcgrath D.E."/>
            <person name="Sieber C.M."/>
            <person name="Emerson J.B."/>
            <person name="Anantharaman K."/>
            <person name="Thomas B.C."/>
            <person name="Malmstrom R."/>
            <person name="Stieglmeier M."/>
            <person name="Klingl A."/>
            <person name="Woyke T."/>
            <person name="Ryan C.M."/>
            <person name="Banfield J.F."/>
        </authorList>
    </citation>
    <scope>NUCLEOTIDE SEQUENCE [LARGE SCALE GENOMIC DNA]</scope>
    <source>
        <strain evidence="1">CG23_combo_of_CG06-09_8_20_14_all_41_10</strain>
    </source>
</reference>
<sequence>MEKIPKFKTEEEEARFWDIHSPLDYPGEFVDVKESFEFAPSLLKKAAERREERKRSLTLRMGQRQIDLAKVIARYRGLGYQTLMRIWVIEGIHQEIKMHPEIGKLLTGK</sequence>
<dbReference type="AlphaFoldDB" id="A0A2G9YLQ8"/>
<evidence type="ECO:0000313" key="2">
    <source>
        <dbReference type="Proteomes" id="UP000231292"/>
    </source>
</evidence>
<comment type="caution">
    <text evidence="1">The sequence shown here is derived from an EMBL/GenBank/DDBJ whole genome shotgun (WGS) entry which is preliminary data.</text>
</comment>
<proteinExistence type="predicted"/>
<organism evidence="1 2">
    <name type="scientific">Candidatus Sherwoodlollariibacterium unditelluris</name>
    <dbReference type="NCBI Taxonomy" id="1974757"/>
    <lineage>
        <taxon>Bacteria</taxon>
        <taxon>Pseudomonadati</taxon>
        <taxon>Candidatus Omnitrophota</taxon>
        <taxon>Candidatus Sherwoodlollariibacterium</taxon>
    </lineage>
</organism>
<evidence type="ECO:0000313" key="1">
    <source>
        <dbReference type="EMBL" id="PIP19441.1"/>
    </source>
</evidence>
<accession>A0A2G9YLQ8</accession>
<dbReference type="Proteomes" id="UP000231292">
    <property type="component" value="Unassembled WGS sequence"/>
</dbReference>